<protein>
    <submittedName>
        <fullName evidence="1">Uncharacterized protein</fullName>
    </submittedName>
</protein>
<evidence type="ECO:0000313" key="1">
    <source>
        <dbReference type="EMBL" id="OAH96389.1"/>
    </source>
</evidence>
<reference evidence="2" key="1">
    <citation type="submission" date="2016-03" db="EMBL/GenBank/DDBJ databases">
        <authorList>
            <person name="Heylen K."/>
            <person name="De Vos P."/>
            <person name="Vekeman B."/>
        </authorList>
    </citation>
    <scope>NUCLEOTIDE SEQUENCE [LARGE SCALE GENOMIC DNA]</scope>
    <source>
        <strain evidence="2">R-45363</strain>
    </source>
</reference>
<accession>A0A177LTU5</accession>
<evidence type="ECO:0000313" key="2">
    <source>
        <dbReference type="Proteomes" id="UP000078090"/>
    </source>
</evidence>
<gene>
    <name evidence="1" type="ORF">A1332_22490</name>
</gene>
<dbReference type="OrthoDB" id="5952844at2"/>
<dbReference type="EMBL" id="LUUG01000133">
    <property type="protein sequence ID" value="OAH96389.1"/>
    <property type="molecule type" value="Genomic_DNA"/>
</dbReference>
<comment type="caution">
    <text evidence="1">The sequence shown here is derived from an EMBL/GenBank/DDBJ whole genome shotgun (WGS) entry which is preliminary data.</text>
</comment>
<sequence length="164" mass="18324">MPNDNLISASISAEDIQAVKDALALVRDKLPFLVSLHPQERREMAKMGEKSIGFDEKCTLYMSNHAEFVPGFLDLAEVARDRALRARILEFWSTLNALTQQVDDTLMVVNQDIWMANLAYYQSVREAAKRGRPNAQTLYDDLRTRFPGGGGVKAAPVVADAQVR</sequence>
<dbReference type="Proteomes" id="UP000078090">
    <property type="component" value="Unassembled WGS sequence"/>
</dbReference>
<name>A0A177LTU5_METMH</name>
<proteinExistence type="predicted"/>
<organism evidence="1 2">
    <name type="scientific">Methylomonas methanica</name>
    <dbReference type="NCBI Taxonomy" id="421"/>
    <lineage>
        <taxon>Bacteria</taxon>
        <taxon>Pseudomonadati</taxon>
        <taxon>Pseudomonadota</taxon>
        <taxon>Gammaproteobacteria</taxon>
        <taxon>Methylococcales</taxon>
        <taxon>Methylococcaceae</taxon>
        <taxon>Methylomonas</taxon>
    </lineage>
</organism>
<dbReference type="AlphaFoldDB" id="A0A177LTU5"/>
<dbReference type="RefSeq" id="WP_064010756.1">
    <property type="nucleotide sequence ID" value="NZ_LUUG01000133.1"/>
</dbReference>